<dbReference type="Pfam" id="PF00534">
    <property type="entry name" value="Glycos_transf_1"/>
    <property type="match status" value="1"/>
</dbReference>
<keyword evidence="2" id="KW-0808">Transferase</keyword>
<dbReference type="PANTHER" id="PTHR45918:SF1">
    <property type="entry name" value="ALPHA-1,3_1,6-MANNOSYLTRANSFERASE ALG2"/>
    <property type="match status" value="1"/>
</dbReference>
<dbReference type="Gene3D" id="3.40.50.2000">
    <property type="entry name" value="Glycogen Phosphorylase B"/>
    <property type="match status" value="1"/>
</dbReference>
<sequence>MLNIPKSQPLPKLITSLNRYERKKNIGLAIRSFRAFINYEGVDPDQYLLVIAGGYDNAVTENVEHYEELLQLAEGLTNIRFLRSISNEERLTLLRYTDVQLYTPENEHFGIVPVEAMYMGCIVLACNSGGPTESIVNGRTGFLLDADDVSQWGKKLHEIFQGQSPNKLLEILKTQAKERVEAKFSFNAFANQLAEYIQ</sequence>
<dbReference type="AlphaFoldDB" id="A0A7S3NSP3"/>
<evidence type="ECO:0000259" key="3">
    <source>
        <dbReference type="Pfam" id="PF00534"/>
    </source>
</evidence>
<accession>A0A7S3NSP3</accession>
<proteinExistence type="predicted"/>
<feature type="domain" description="Glycosyl transferase family 1" evidence="3">
    <location>
        <begin position="11"/>
        <end position="178"/>
    </location>
</feature>
<evidence type="ECO:0000256" key="2">
    <source>
        <dbReference type="ARBA" id="ARBA00022679"/>
    </source>
</evidence>
<dbReference type="GO" id="GO:0012505">
    <property type="term" value="C:endomembrane system"/>
    <property type="evidence" value="ECO:0007669"/>
    <property type="project" value="TreeGrafter"/>
</dbReference>
<evidence type="ECO:0000313" key="4">
    <source>
        <dbReference type="EMBL" id="CAE0378970.1"/>
    </source>
</evidence>
<dbReference type="SUPFAM" id="SSF53756">
    <property type="entry name" value="UDP-Glycosyltransferase/glycogen phosphorylase"/>
    <property type="match status" value="1"/>
</dbReference>
<dbReference type="EMBL" id="HBIK01008255">
    <property type="protein sequence ID" value="CAE0378970.1"/>
    <property type="molecule type" value="Transcribed_RNA"/>
</dbReference>
<evidence type="ECO:0000256" key="1">
    <source>
        <dbReference type="ARBA" id="ARBA00022676"/>
    </source>
</evidence>
<name>A0A7S3NSP3_EUPCR</name>
<dbReference type="GO" id="GO:0004378">
    <property type="term" value="F:GDP-Man:Man(1)GlcNAc(2)-PP-Dol alpha-1,3-mannosyltransferase activity"/>
    <property type="evidence" value="ECO:0007669"/>
    <property type="project" value="InterPro"/>
</dbReference>
<gene>
    <name evidence="4" type="ORF">ECRA1380_LOCUS3929</name>
</gene>
<dbReference type="InterPro" id="IPR001296">
    <property type="entry name" value="Glyco_trans_1"/>
</dbReference>
<dbReference type="PANTHER" id="PTHR45918">
    <property type="entry name" value="ALPHA-1,3/1,6-MANNOSYLTRANSFERASE ALG2"/>
    <property type="match status" value="1"/>
</dbReference>
<keyword evidence="1" id="KW-0328">Glycosyltransferase</keyword>
<organism evidence="4">
    <name type="scientific">Euplotes crassus</name>
    <dbReference type="NCBI Taxonomy" id="5936"/>
    <lineage>
        <taxon>Eukaryota</taxon>
        <taxon>Sar</taxon>
        <taxon>Alveolata</taxon>
        <taxon>Ciliophora</taxon>
        <taxon>Intramacronucleata</taxon>
        <taxon>Spirotrichea</taxon>
        <taxon>Hypotrichia</taxon>
        <taxon>Euplotida</taxon>
        <taxon>Euplotidae</taxon>
        <taxon>Moneuplotes</taxon>
    </lineage>
</organism>
<reference evidence="4" key="1">
    <citation type="submission" date="2021-01" db="EMBL/GenBank/DDBJ databases">
        <authorList>
            <person name="Corre E."/>
            <person name="Pelletier E."/>
            <person name="Niang G."/>
            <person name="Scheremetjew M."/>
            <person name="Finn R."/>
            <person name="Kale V."/>
            <person name="Holt S."/>
            <person name="Cochrane G."/>
            <person name="Meng A."/>
            <person name="Brown T."/>
            <person name="Cohen L."/>
        </authorList>
    </citation>
    <scope>NUCLEOTIDE SEQUENCE</scope>
    <source>
        <strain evidence="4">CT5</strain>
    </source>
</reference>
<protein>
    <recommendedName>
        <fullName evidence="3">Glycosyl transferase family 1 domain-containing protein</fullName>
    </recommendedName>
</protein>
<dbReference type="InterPro" id="IPR027054">
    <property type="entry name" value="ALG2"/>
</dbReference>